<evidence type="ECO:0000256" key="1">
    <source>
        <dbReference type="ARBA" id="ARBA00001709"/>
    </source>
</evidence>
<dbReference type="EC" id="3.1.2.4" evidence="2 4"/>
<dbReference type="InterPro" id="IPR032259">
    <property type="entry name" value="HIBYL-CoA-H"/>
</dbReference>
<reference evidence="6" key="1">
    <citation type="journal article" date="2012" name="Nat. Commun.">
        <title>The genome of Prunus mume.</title>
        <authorList>
            <person name="Zhang Q."/>
            <person name="Chen W."/>
            <person name="Sun L."/>
            <person name="Zhao F."/>
            <person name="Huang B."/>
            <person name="Yang W."/>
            <person name="Tao Y."/>
            <person name="Wang J."/>
            <person name="Yuan Z."/>
            <person name="Fan G."/>
            <person name="Xing Z."/>
            <person name="Han C."/>
            <person name="Pan H."/>
            <person name="Zhong X."/>
            <person name="Shi W."/>
            <person name="Liang X."/>
            <person name="Du D."/>
            <person name="Sun F."/>
            <person name="Xu Z."/>
            <person name="Hao R."/>
            <person name="Lv T."/>
            <person name="Lv Y."/>
            <person name="Zheng Z."/>
            <person name="Sun M."/>
            <person name="Luo L."/>
            <person name="Cai M."/>
            <person name="Gao Y."/>
            <person name="Wang J."/>
            <person name="Yin Y."/>
            <person name="Xu X."/>
            <person name="Cheng T."/>
            <person name="Wang J."/>
        </authorList>
    </citation>
    <scope>NUCLEOTIDE SEQUENCE [LARGE SCALE GENOMIC DNA]</scope>
</reference>
<dbReference type="PANTHER" id="PTHR43176">
    <property type="entry name" value="3-HYDROXYISOBUTYRYL-COA HYDROLASE-RELATED"/>
    <property type="match status" value="1"/>
</dbReference>
<evidence type="ECO:0000313" key="7">
    <source>
        <dbReference type="RefSeq" id="XP_008233439.1"/>
    </source>
</evidence>
<accession>A0ABM0P2G3</accession>
<evidence type="ECO:0000256" key="4">
    <source>
        <dbReference type="RuleBase" id="RU369070"/>
    </source>
</evidence>
<protein>
    <recommendedName>
        <fullName evidence="2 4">3-hydroxyisobutyryl-CoA hydrolase</fullName>
        <shortName evidence="4">HIB-CoA hydrolase</shortName>
        <shortName evidence="4">HIBYL-CoA-H</shortName>
        <ecNumber evidence="2 4">3.1.2.4</ecNumber>
    </recommendedName>
    <alternativeName>
        <fullName evidence="4">3-hydroxyisobutyryl-coenzyme A hydrolase</fullName>
    </alternativeName>
</protein>
<evidence type="ECO:0000313" key="6">
    <source>
        <dbReference type="Proteomes" id="UP000694861"/>
    </source>
</evidence>
<reference evidence="7" key="2">
    <citation type="submission" date="2025-08" db="UniProtKB">
        <authorList>
            <consortium name="RefSeq"/>
        </authorList>
    </citation>
    <scope>IDENTIFICATION</scope>
</reference>
<keyword evidence="3 4" id="KW-0378">Hydrolase</keyword>
<dbReference type="InterPro" id="IPR029045">
    <property type="entry name" value="ClpP/crotonase-like_dom_sf"/>
</dbReference>
<dbReference type="PANTHER" id="PTHR43176:SF3">
    <property type="entry name" value="3-HYDROXYISOBUTYRYL-COA HYDROLASE, MITOCHONDRIAL"/>
    <property type="match status" value="1"/>
</dbReference>
<comment type="similarity">
    <text evidence="4">Belongs to the enoyl-CoA hydratase/isomerase family.</text>
</comment>
<name>A0ABM0P2G3_PRUMU</name>
<comment type="catalytic activity">
    <reaction evidence="1 4">
        <text>3-hydroxy-2-methylpropanoyl-CoA + H2O = 3-hydroxy-2-methylpropanoate + CoA + H(+)</text>
        <dbReference type="Rhea" id="RHEA:20888"/>
        <dbReference type="ChEBI" id="CHEBI:11805"/>
        <dbReference type="ChEBI" id="CHEBI:15377"/>
        <dbReference type="ChEBI" id="CHEBI:15378"/>
        <dbReference type="ChEBI" id="CHEBI:57287"/>
        <dbReference type="ChEBI" id="CHEBI:57340"/>
        <dbReference type="EC" id="3.1.2.4"/>
    </reaction>
</comment>
<dbReference type="Gene3D" id="3.90.226.10">
    <property type="entry name" value="2-enoyl-CoA Hydratase, Chain A, domain 1"/>
    <property type="match status" value="1"/>
</dbReference>
<dbReference type="Pfam" id="PF16113">
    <property type="entry name" value="ECH_2"/>
    <property type="match status" value="1"/>
</dbReference>
<dbReference type="Proteomes" id="UP000694861">
    <property type="component" value="Linkage group LG5"/>
</dbReference>
<dbReference type="RefSeq" id="XP_008233439.1">
    <property type="nucleotide sequence ID" value="XM_008235217.1"/>
</dbReference>
<evidence type="ECO:0000256" key="2">
    <source>
        <dbReference type="ARBA" id="ARBA00011915"/>
    </source>
</evidence>
<feature type="domain" description="Enoyl-CoA hydratase/isomerase" evidence="5">
    <location>
        <begin position="6"/>
        <end position="159"/>
    </location>
</feature>
<comment type="function">
    <text evidence="4">Hydrolyzes 3-hydroxyisobutyryl-CoA (HIBYL-CoA), a saline catabolite. Has high activity toward isobutyryl-CoA. Could be an isobutyryl-CoA dehydrogenase that functions in valine catabolism.</text>
</comment>
<keyword evidence="6" id="KW-1185">Reference proteome</keyword>
<dbReference type="InterPro" id="IPR045004">
    <property type="entry name" value="ECH_dom"/>
</dbReference>
<dbReference type="GeneID" id="103332474"/>
<organism evidence="6 7">
    <name type="scientific">Prunus mume</name>
    <name type="common">Japanese apricot</name>
    <name type="synonym">Armeniaca mume</name>
    <dbReference type="NCBI Taxonomy" id="102107"/>
    <lineage>
        <taxon>Eukaryota</taxon>
        <taxon>Viridiplantae</taxon>
        <taxon>Streptophyta</taxon>
        <taxon>Embryophyta</taxon>
        <taxon>Tracheophyta</taxon>
        <taxon>Spermatophyta</taxon>
        <taxon>Magnoliopsida</taxon>
        <taxon>eudicotyledons</taxon>
        <taxon>Gunneridae</taxon>
        <taxon>Pentapetalae</taxon>
        <taxon>rosids</taxon>
        <taxon>fabids</taxon>
        <taxon>Rosales</taxon>
        <taxon>Rosaceae</taxon>
        <taxon>Amygdaloideae</taxon>
        <taxon>Amygdaleae</taxon>
        <taxon>Prunus</taxon>
    </lineage>
</organism>
<sequence>MTSNMQANVSFLNGIAMGGGVGISVHGKFRVETENSIFAMLENAMGLFPDVGASYFLSRLPGFFGEYLGFTGARLDGAEILACGLATHFVPSAKLPLLEKALISRAASATSSSCDLASISAIIDEYSLQQPTLNEKSAFHKMDKCFSRPTVEEILSALISALISNKPYKIR</sequence>
<comment type="pathway">
    <text evidence="4">Amino-acid degradation; L-valine degradation.</text>
</comment>
<evidence type="ECO:0000256" key="3">
    <source>
        <dbReference type="ARBA" id="ARBA00022801"/>
    </source>
</evidence>
<gene>
    <name evidence="7" type="primary">LOC103332474</name>
</gene>
<proteinExistence type="inferred from homology"/>
<evidence type="ECO:0000259" key="5">
    <source>
        <dbReference type="Pfam" id="PF16113"/>
    </source>
</evidence>
<dbReference type="CDD" id="cd06558">
    <property type="entry name" value="crotonase-like"/>
    <property type="match status" value="1"/>
</dbReference>
<dbReference type="SUPFAM" id="SSF52096">
    <property type="entry name" value="ClpP/crotonase"/>
    <property type="match status" value="1"/>
</dbReference>